<protein>
    <submittedName>
        <fullName evidence="1">Uncharacterized protein</fullName>
    </submittedName>
</protein>
<dbReference type="EMBL" id="BK059095">
    <property type="protein sequence ID" value="DAE29608.1"/>
    <property type="molecule type" value="Genomic_DNA"/>
</dbReference>
<accession>A0A8S5RDY9</accession>
<sequence length="59" mass="6989">MKTNINIEDLERKNNIILENIERFSKYFPNIENCALVLADKIEEAKFEQEMAHCNQQGF</sequence>
<reference evidence="1" key="1">
    <citation type="journal article" date="2021" name="Proc. Natl. Acad. Sci. U.S.A.">
        <title>A Catalog of Tens of Thousands of Viruses from Human Metagenomes Reveals Hidden Associations with Chronic Diseases.</title>
        <authorList>
            <person name="Tisza M.J."/>
            <person name="Buck C.B."/>
        </authorList>
    </citation>
    <scope>NUCLEOTIDE SEQUENCE</scope>
    <source>
        <strain evidence="1">CtkyY8</strain>
    </source>
</reference>
<name>A0A8S5RDY9_9VIRU</name>
<proteinExistence type="predicted"/>
<evidence type="ECO:0000313" key="1">
    <source>
        <dbReference type="EMBL" id="DAE29608.1"/>
    </source>
</evidence>
<organism evidence="1">
    <name type="scientific">virus sp. ctkyY8</name>
    <dbReference type="NCBI Taxonomy" id="2827995"/>
    <lineage>
        <taxon>Viruses</taxon>
    </lineage>
</organism>